<evidence type="ECO:0000313" key="2">
    <source>
        <dbReference type="EMBL" id="KAK8378610.1"/>
    </source>
</evidence>
<feature type="region of interest" description="Disordered" evidence="1">
    <location>
        <begin position="28"/>
        <end position="69"/>
    </location>
</feature>
<evidence type="ECO:0000256" key="1">
    <source>
        <dbReference type="SAM" id="MobiDB-lite"/>
    </source>
</evidence>
<proteinExistence type="predicted"/>
<dbReference type="Proteomes" id="UP001487740">
    <property type="component" value="Unassembled WGS sequence"/>
</dbReference>
<name>A0AAW0STM4_SCYPA</name>
<protein>
    <submittedName>
        <fullName evidence="2">Uncharacterized protein</fullName>
    </submittedName>
</protein>
<evidence type="ECO:0000313" key="3">
    <source>
        <dbReference type="Proteomes" id="UP001487740"/>
    </source>
</evidence>
<dbReference type="AlphaFoldDB" id="A0AAW0STM4"/>
<sequence>MKLVNYPWDTNYKTHTCLTCAETTGKRLRSVLRPSPRLGPRPSPQAADDINKREEGRECVHRQHRLLDD</sequence>
<accession>A0AAW0STM4</accession>
<keyword evidence="3" id="KW-1185">Reference proteome</keyword>
<organism evidence="2 3">
    <name type="scientific">Scylla paramamosain</name>
    <name type="common">Mud crab</name>
    <dbReference type="NCBI Taxonomy" id="85552"/>
    <lineage>
        <taxon>Eukaryota</taxon>
        <taxon>Metazoa</taxon>
        <taxon>Ecdysozoa</taxon>
        <taxon>Arthropoda</taxon>
        <taxon>Crustacea</taxon>
        <taxon>Multicrustacea</taxon>
        <taxon>Malacostraca</taxon>
        <taxon>Eumalacostraca</taxon>
        <taxon>Eucarida</taxon>
        <taxon>Decapoda</taxon>
        <taxon>Pleocyemata</taxon>
        <taxon>Brachyura</taxon>
        <taxon>Eubrachyura</taxon>
        <taxon>Portunoidea</taxon>
        <taxon>Portunidae</taxon>
        <taxon>Portuninae</taxon>
        <taxon>Scylla</taxon>
    </lineage>
</organism>
<feature type="compositionally biased region" description="Basic and acidic residues" evidence="1">
    <location>
        <begin position="49"/>
        <end position="69"/>
    </location>
</feature>
<gene>
    <name evidence="2" type="ORF">O3P69_011240</name>
</gene>
<comment type="caution">
    <text evidence="2">The sequence shown here is derived from an EMBL/GenBank/DDBJ whole genome shotgun (WGS) entry which is preliminary data.</text>
</comment>
<reference evidence="2 3" key="1">
    <citation type="submission" date="2023-03" db="EMBL/GenBank/DDBJ databases">
        <title>High-quality genome of Scylla paramamosain provides insights in environmental adaptation.</title>
        <authorList>
            <person name="Zhang L."/>
        </authorList>
    </citation>
    <scope>NUCLEOTIDE SEQUENCE [LARGE SCALE GENOMIC DNA]</scope>
    <source>
        <strain evidence="2">LZ_2023a</strain>
        <tissue evidence="2">Muscle</tissue>
    </source>
</reference>
<dbReference type="EMBL" id="JARAKH010000045">
    <property type="protein sequence ID" value="KAK8378610.1"/>
    <property type="molecule type" value="Genomic_DNA"/>
</dbReference>